<organism evidence="2 3">
    <name type="scientific">Aspergillus indologenus CBS 114.80</name>
    <dbReference type="NCBI Taxonomy" id="1450541"/>
    <lineage>
        <taxon>Eukaryota</taxon>
        <taxon>Fungi</taxon>
        <taxon>Dikarya</taxon>
        <taxon>Ascomycota</taxon>
        <taxon>Pezizomycotina</taxon>
        <taxon>Eurotiomycetes</taxon>
        <taxon>Eurotiomycetidae</taxon>
        <taxon>Eurotiales</taxon>
        <taxon>Aspergillaceae</taxon>
        <taxon>Aspergillus</taxon>
        <taxon>Aspergillus subgen. Circumdati</taxon>
    </lineage>
</organism>
<dbReference type="AlphaFoldDB" id="A0A2V5I6V0"/>
<accession>A0A2V5I6V0</accession>
<dbReference type="EMBL" id="KZ825499">
    <property type="protein sequence ID" value="PYI31751.1"/>
    <property type="molecule type" value="Genomic_DNA"/>
</dbReference>
<keyword evidence="3" id="KW-1185">Reference proteome</keyword>
<proteinExistence type="predicted"/>
<reference evidence="2 3" key="1">
    <citation type="submission" date="2018-02" db="EMBL/GenBank/DDBJ databases">
        <title>The genomes of Aspergillus section Nigri reveals drivers in fungal speciation.</title>
        <authorList>
            <consortium name="DOE Joint Genome Institute"/>
            <person name="Vesth T.C."/>
            <person name="Nybo J."/>
            <person name="Theobald S."/>
            <person name="Brandl J."/>
            <person name="Frisvad J.C."/>
            <person name="Nielsen K.F."/>
            <person name="Lyhne E.K."/>
            <person name="Kogle M.E."/>
            <person name="Kuo A."/>
            <person name="Riley R."/>
            <person name="Clum A."/>
            <person name="Nolan M."/>
            <person name="Lipzen A."/>
            <person name="Salamov A."/>
            <person name="Henrissat B."/>
            <person name="Wiebenga A."/>
            <person name="De vries R.P."/>
            <person name="Grigoriev I.V."/>
            <person name="Mortensen U.H."/>
            <person name="Andersen M.R."/>
            <person name="Baker S.E."/>
        </authorList>
    </citation>
    <scope>NUCLEOTIDE SEQUENCE [LARGE SCALE GENOMIC DNA]</scope>
    <source>
        <strain evidence="2 3">CBS 114.80</strain>
    </source>
</reference>
<gene>
    <name evidence="2" type="ORF">BP00DRAFT_415247</name>
</gene>
<protein>
    <recommendedName>
        <fullName evidence="4">Hydrophobin</fullName>
    </recommendedName>
</protein>
<evidence type="ECO:0000313" key="2">
    <source>
        <dbReference type="EMBL" id="PYI31751.1"/>
    </source>
</evidence>
<evidence type="ECO:0000256" key="1">
    <source>
        <dbReference type="SAM" id="SignalP"/>
    </source>
</evidence>
<evidence type="ECO:0000313" key="3">
    <source>
        <dbReference type="Proteomes" id="UP000248817"/>
    </source>
</evidence>
<sequence>MQLTALLPAILLSFPVATLAQSCERSWKLSCCQYEEPLGDTDRAGPSESLTDDDVVTNLLSCEAVASAADCPDKEGYDTFCCVDPSVGSLLRFSICRRLYMSALRARGLAWQHMQGQCFDSSLLGLTHIFARQASANNLFCTSDSDS</sequence>
<evidence type="ECO:0008006" key="4">
    <source>
        <dbReference type="Google" id="ProtNLM"/>
    </source>
</evidence>
<name>A0A2V5I6V0_9EURO</name>
<dbReference type="Proteomes" id="UP000248817">
    <property type="component" value="Unassembled WGS sequence"/>
</dbReference>
<keyword evidence="1" id="KW-0732">Signal</keyword>
<feature type="chain" id="PRO_5016010376" description="Hydrophobin" evidence="1">
    <location>
        <begin position="21"/>
        <end position="147"/>
    </location>
</feature>
<feature type="signal peptide" evidence="1">
    <location>
        <begin position="1"/>
        <end position="20"/>
    </location>
</feature>